<protein>
    <submittedName>
        <fullName evidence="2">Uncharacterized protein</fullName>
    </submittedName>
</protein>
<accession>A0A8X7Y1X6</accession>
<evidence type="ECO:0000256" key="1">
    <source>
        <dbReference type="SAM" id="MobiDB-lite"/>
    </source>
</evidence>
<comment type="caution">
    <text evidence="2">The sequence shown here is derived from an EMBL/GenBank/DDBJ whole genome shotgun (WGS) entry which is preliminary data.</text>
</comment>
<reference evidence="2" key="1">
    <citation type="journal article" date="2020" name="bioRxiv">
        <title>Hybrid origin of Populus tomentosa Carr. identified through genome sequencing and phylogenomic analysis.</title>
        <authorList>
            <person name="An X."/>
            <person name="Gao K."/>
            <person name="Chen Z."/>
            <person name="Li J."/>
            <person name="Yang X."/>
            <person name="Yang X."/>
            <person name="Zhou J."/>
            <person name="Guo T."/>
            <person name="Zhao T."/>
            <person name="Huang S."/>
            <person name="Miao D."/>
            <person name="Khan W.U."/>
            <person name="Rao P."/>
            <person name="Ye M."/>
            <person name="Lei B."/>
            <person name="Liao W."/>
            <person name="Wang J."/>
            <person name="Ji L."/>
            <person name="Li Y."/>
            <person name="Guo B."/>
            <person name="Mustafa N.S."/>
            <person name="Li S."/>
            <person name="Yun Q."/>
            <person name="Keller S.R."/>
            <person name="Mao J."/>
            <person name="Zhang R."/>
            <person name="Strauss S.H."/>
        </authorList>
    </citation>
    <scope>NUCLEOTIDE SEQUENCE</scope>
    <source>
        <strain evidence="2">GM15</strain>
        <tissue evidence="2">Leaf</tissue>
    </source>
</reference>
<organism evidence="2 3">
    <name type="scientific">Populus tomentosa</name>
    <name type="common">Chinese white poplar</name>
    <dbReference type="NCBI Taxonomy" id="118781"/>
    <lineage>
        <taxon>Eukaryota</taxon>
        <taxon>Viridiplantae</taxon>
        <taxon>Streptophyta</taxon>
        <taxon>Embryophyta</taxon>
        <taxon>Tracheophyta</taxon>
        <taxon>Spermatophyta</taxon>
        <taxon>Magnoliopsida</taxon>
        <taxon>eudicotyledons</taxon>
        <taxon>Gunneridae</taxon>
        <taxon>Pentapetalae</taxon>
        <taxon>rosids</taxon>
        <taxon>fabids</taxon>
        <taxon>Malpighiales</taxon>
        <taxon>Salicaceae</taxon>
        <taxon>Saliceae</taxon>
        <taxon>Populus</taxon>
    </lineage>
</organism>
<dbReference type="EMBL" id="JAAWWB010000034">
    <property type="protein sequence ID" value="KAG6741387.1"/>
    <property type="molecule type" value="Genomic_DNA"/>
</dbReference>
<keyword evidence="3" id="KW-1185">Reference proteome</keyword>
<dbReference type="AlphaFoldDB" id="A0A8X7Y1X6"/>
<sequence length="291" mass="32654">MQQQGQTLLDDFSWMDSLTGGEIWLAEENVVPGMHMPDAPETGLGIEPADQQFEMDMNNITSSLTRDVELSSGIESRELMQAVTERGSCSKMPVDKSVPSSSNNEGINAASTALRALEMEEEEQPLSDERGRKGLLIGGETELVEEPRAPVVLMPDEPETRQRTEQAHQSFEMNLNNISSSSMRDFELRIGYCGVFCKLREIVIHKCHRMKVLLPPWLLSKLQLQVIGVEECDGMEEIVGTDEEGRTHQRIVDIEGFGDCPQLTRIPFTISHSLKKIEADPERLLNTVEHF</sequence>
<name>A0A8X7Y1X6_POPTO</name>
<proteinExistence type="predicted"/>
<dbReference type="Proteomes" id="UP000886885">
    <property type="component" value="Chromosome 17D"/>
</dbReference>
<evidence type="ECO:0000313" key="3">
    <source>
        <dbReference type="Proteomes" id="UP000886885"/>
    </source>
</evidence>
<gene>
    <name evidence="2" type="ORF">POTOM_054621</name>
</gene>
<feature type="region of interest" description="Disordered" evidence="1">
    <location>
        <begin position="85"/>
        <end position="106"/>
    </location>
</feature>
<evidence type="ECO:0000313" key="2">
    <source>
        <dbReference type="EMBL" id="KAG6741387.1"/>
    </source>
</evidence>
<dbReference type="OrthoDB" id="851048at2759"/>